<dbReference type="PATRIC" id="fig|273677.3.peg.1497"/>
<dbReference type="InterPro" id="IPR045057">
    <property type="entry name" value="Gcn5-rel_NAT"/>
</dbReference>
<dbReference type="Pfam" id="PF14542">
    <property type="entry name" value="Acetyltransf_CG"/>
    <property type="match status" value="1"/>
</dbReference>
<reference evidence="2 3" key="1">
    <citation type="submission" date="2014-03" db="EMBL/GenBank/DDBJ databases">
        <title>Draft Genome Sequences of 13 Willow Endophytes.</title>
        <authorList>
            <person name="Gan H.Y."/>
            <person name="Gan H.M."/>
            <person name="Savka M.A."/>
            <person name="Hudson A.O."/>
        </authorList>
    </citation>
    <scope>NUCLEOTIDE SEQUENCE [LARGE SCALE GENOMIC DNA]</scope>
    <source>
        <strain evidence="2 3">RIT293</strain>
    </source>
</reference>
<dbReference type="RefSeq" id="WP_036310925.1">
    <property type="nucleotide sequence ID" value="NZ_JFYO01000005.1"/>
</dbReference>
<sequence>MAHDAAPTVTRNDEKNRYEIHVDGAVAGYTLFTVDEWGRTVMPHTKIDPAYKGQGLGSTLVADALADLARRDAEVVPQCPFVAGYLENHAVPGLTVASPDAE</sequence>
<dbReference type="PANTHER" id="PTHR31435:SF10">
    <property type="entry name" value="BSR4717 PROTEIN"/>
    <property type="match status" value="1"/>
</dbReference>
<dbReference type="CDD" id="cd04301">
    <property type="entry name" value="NAT_SF"/>
    <property type="match status" value="1"/>
</dbReference>
<keyword evidence="2" id="KW-0808">Transferase</keyword>
<dbReference type="SUPFAM" id="SSF55729">
    <property type="entry name" value="Acyl-CoA N-acyltransferases (Nat)"/>
    <property type="match status" value="1"/>
</dbReference>
<evidence type="ECO:0000313" key="2">
    <source>
        <dbReference type="EMBL" id="EZP27528.1"/>
    </source>
</evidence>
<dbReference type="AlphaFoldDB" id="A0A031FSF0"/>
<proteinExistence type="predicted"/>
<dbReference type="InterPro" id="IPR016181">
    <property type="entry name" value="Acyl_CoA_acyltransferase"/>
</dbReference>
<dbReference type="PROSITE" id="PS51729">
    <property type="entry name" value="GNAT_YJDJ"/>
    <property type="match status" value="1"/>
</dbReference>
<dbReference type="InterPro" id="IPR031165">
    <property type="entry name" value="GNAT_YJDJ"/>
</dbReference>
<dbReference type="OrthoDB" id="5405911at2"/>
<protein>
    <submittedName>
        <fullName evidence="2">Putative acetyltransferase</fullName>
    </submittedName>
</protein>
<feature type="domain" description="N-acetyltransferase" evidence="1">
    <location>
        <begin position="10"/>
        <end position="102"/>
    </location>
</feature>
<dbReference type="eggNOG" id="COG2388">
    <property type="taxonomic scope" value="Bacteria"/>
</dbReference>
<evidence type="ECO:0000313" key="3">
    <source>
        <dbReference type="Proteomes" id="UP000024001"/>
    </source>
</evidence>
<dbReference type="EMBL" id="JFYO01000005">
    <property type="protein sequence ID" value="EZP27528.1"/>
    <property type="molecule type" value="Genomic_DNA"/>
</dbReference>
<name>A0A031FSF0_9MICO</name>
<accession>A0A031FSF0</accession>
<dbReference type="GO" id="GO:0016740">
    <property type="term" value="F:transferase activity"/>
    <property type="evidence" value="ECO:0007669"/>
    <property type="project" value="UniProtKB-KW"/>
</dbReference>
<dbReference type="PANTHER" id="PTHR31435">
    <property type="entry name" value="PROTEIN NATD1"/>
    <property type="match status" value="1"/>
</dbReference>
<dbReference type="Proteomes" id="UP000024001">
    <property type="component" value="Unassembled WGS sequence"/>
</dbReference>
<organism evidence="2 3">
    <name type="scientific">Microbacterium oleivorans</name>
    <dbReference type="NCBI Taxonomy" id="273677"/>
    <lineage>
        <taxon>Bacteria</taxon>
        <taxon>Bacillati</taxon>
        <taxon>Actinomycetota</taxon>
        <taxon>Actinomycetes</taxon>
        <taxon>Micrococcales</taxon>
        <taxon>Microbacteriaceae</taxon>
        <taxon>Microbacterium</taxon>
    </lineage>
</organism>
<keyword evidence="3" id="KW-1185">Reference proteome</keyword>
<comment type="caution">
    <text evidence="2">The sequence shown here is derived from an EMBL/GenBank/DDBJ whole genome shotgun (WGS) entry which is preliminary data.</text>
</comment>
<evidence type="ECO:0000259" key="1">
    <source>
        <dbReference type="PROSITE" id="PS51729"/>
    </source>
</evidence>
<dbReference type="Gene3D" id="3.40.630.30">
    <property type="match status" value="1"/>
</dbReference>
<gene>
    <name evidence="2" type="ORF">BW34_01516</name>
</gene>